<evidence type="ECO:0000313" key="11">
    <source>
        <dbReference type="Proteomes" id="UP000215902"/>
    </source>
</evidence>
<dbReference type="FunFam" id="3.30.450.60:FF:000015">
    <property type="entry name" value="Signal recognition particle receptor subunit alpha"/>
    <property type="match status" value="1"/>
</dbReference>
<dbReference type="CDD" id="cd17876">
    <property type="entry name" value="SRalpha_C"/>
    <property type="match status" value="1"/>
</dbReference>
<dbReference type="GO" id="GO:0005785">
    <property type="term" value="C:signal recognition particle receptor complex"/>
    <property type="evidence" value="ECO:0007669"/>
    <property type="project" value="InterPro"/>
</dbReference>
<keyword evidence="5" id="KW-0342">GTP-binding</keyword>
<feature type="compositionally biased region" description="Acidic residues" evidence="8">
    <location>
        <begin position="323"/>
        <end position="333"/>
    </location>
</feature>
<feature type="domain" description="SRP54-type proteins GTP-binding" evidence="9">
    <location>
        <begin position="642"/>
        <end position="655"/>
    </location>
</feature>
<dbReference type="SMART" id="SM00962">
    <property type="entry name" value="SRP54"/>
    <property type="match status" value="1"/>
</dbReference>
<dbReference type="EMBL" id="NIVC01002705">
    <property type="protein sequence ID" value="PAA55808.1"/>
    <property type="molecule type" value="Genomic_DNA"/>
</dbReference>
<dbReference type="InterPro" id="IPR000897">
    <property type="entry name" value="SRP54_GTPase_dom"/>
</dbReference>
<dbReference type="PROSITE" id="PS00300">
    <property type="entry name" value="SRP54"/>
    <property type="match status" value="1"/>
</dbReference>
<dbReference type="Gene3D" id="3.30.450.60">
    <property type="match status" value="1"/>
</dbReference>
<evidence type="ECO:0000256" key="8">
    <source>
        <dbReference type="SAM" id="MobiDB-lite"/>
    </source>
</evidence>
<feature type="compositionally biased region" description="Low complexity" evidence="8">
    <location>
        <begin position="287"/>
        <end position="298"/>
    </location>
</feature>
<comment type="subcellular location">
    <subcellularLocation>
        <location evidence="1">Endoplasmic reticulum membrane</location>
        <topology evidence="1">Peripheral membrane protein</topology>
        <orientation evidence="1">Cytoplasmic side</orientation>
    </subcellularLocation>
</comment>
<dbReference type="FunFam" id="3.40.50.300:FF:000188">
    <property type="entry name" value="signal recognition particle receptor subunit alpha"/>
    <property type="match status" value="1"/>
</dbReference>
<dbReference type="InterPro" id="IPR003593">
    <property type="entry name" value="AAA+_ATPase"/>
</dbReference>
<accession>A0A267E2M3</accession>
<feature type="compositionally biased region" description="Polar residues" evidence="8">
    <location>
        <begin position="236"/>
        <end position="251"/>
    </location>
</feature>
<comment type="similarity">
    <text evidence="2">Belongs to the GTP-binding SRP family.</text>
</comment>
<dbReference type="InterPro" id="IPR042101">
    <property type="entry name" value="SRP54_N_sf"/>
</dbReference>
<dbReference type="SUPFAM" id="SSF64356">
    <property type="entry name" value="SNARE-like"/>
    <property type="match status" value="1"/>
</dbReference>
<proteinExistence type="inferred from homology"/>
<dbReference type="Gene3D" id="3.40.50.300">
    <property type="entry name" value="P-loop containing nucleotide triphosphate hydrolases"/>
    <property type="match status" value="1"/>
</dbReference>
<dbReference type="InterPro" id="IPR013822">
    <property type="entry name" value="Signal_recog_particl_SRP54_hlx"/>
</dbReference>
<dbReference type="GO" id="GO:0005047">
    <property type="term" value="F:signal recognition particle binding"/>
    <property type="evidence" value="ECO:0007669"/>
    <property type="project" value="InterPro"/>
</dbReference>
<evidence type="ECO:0000256" key="6">
    <source>
        <dbReference type="ARBA" id="ARBA00023136"/>
    </source>
</evidence>
<dbReference type="Gene3D" id="1.20.120.140">
    <property type="entry name" value="Signal recognition particle SRP54, nucleotide-binding domain"/>
    <property type="match status" value="1"/>
</dbReference>
<dbReference type="PANTHER" id="PTHR43134">
    <property type="entry name" value="SIGNAL RECOGNITION PARTICLE RECEPTOR SUBUNIT ALPHA"/>
    <property type="match status" value="1"/>
</dbReference>
<dbReference type="STRING" id="282301.A0A267E2M3"/>
<evidence type="ECO:0000256" key="7">
    <source>
        <dbReference type="ARBA" id="ARBA00023170"/>
    </source>
</evidence>
<comment type="caution">
    <text evidence="10">The sequence shown here is derived from an EMBL/GenBank/DDBJ whole genome shotgun (WGS) entry which is preliminary data.</text>
</comment>
<feature type="compositionally biased region" description="Low complexity" evidence="8">
    <location>
        <begin position="334"/>
        <end position="345"/>
    </location>
</feature>
<dbReference type="Pfam" id="PF02881">
    <property type="entry name" value="SRP54_N"/>
    <property type="match status" value="1"/>
</dbReference>
<dbReference type="InterPro" id="IPR011012">
    <property type="entry name" value="Longin-like_dom_sf"/>
</dbReference>
<evidence type="ECO:0000313" key="10">
    <source>
        <dbReference type="EMBL" id="PAA55808.1"/>
    </source>
</evidence>
<keyword evidence="6" id="KW-0472">Membrane</keyword>
<dbReference type="CDD" id="cd14826">
    <property type="entry name" value="SR_alpha_SRX"/>
    <property type="match status" value="1"/>
</dbReference>
<evidence type="ECO:0000256" key="3">
    <source>
        <dbReference type="ARBA" id="ARBA00022741"/>
    </source>
</evidence>
<keyword evidence="11" id="KW-1185">Reference proteome</keyword>
<evidence type="ECO:0000256" key="4">
    <source>
        <dbReference type="ARBA" id="ARBA00022824"/>
    </source>
</evidence>
<dbReference type="GO" id="GO:0006886">
    <property type="term" value="P:intracellular protein transport"/>
    <property type="evidence" value="ECO:0007669"/>
    <property type="project" value="InterPro"/>
</dbReference>
<dbReference type="GO" id="GO:0005525">
    <property type="term" value="F:GTP binding"/>
    <property type="evidence" value="ECO:0007669"/>
    <property type="project" value="UniProtKB-KW"/>
</dbReference>
<evidence type="ECO:0000259" key="9">
    <source>
        <dbReference type="PROSITE" id="PS00300"/>
    </source>
</evidence>
<feature type="region of interest" description="Disordered" evidence="8">
    <location>
        <begin position="313"/>
        <end position="346"/>
    </location>
</feature>
<evidence type="ECO:0000256" key="2">
    <source>
        <dbReference type="ARBA" id="ARBA00008531"/>
    </source>
</evidence>
<feature type="compositionally biased region" description="Low complexity" evidence="8">
    <location>
        <begin position="160"/>
        <end position="194"/>
    </location>
</feature>
<feature type="region of interest" description="Disordered" evidence="8">
    <location>
        <begin position="125"/>
        <end position="216"/>
    </location>
</feature>
<keyword evidence="3" id="KW-0547">Nucleotide-binding</keyword>
<feature type="compositionally biased region" description="Basic and acidic residues" evidence="8">
    <location>
        <begin position="268"/>
        <end position="282"/>
    </location>
</feature>
<feature type="compositionally biased region" description="Basic and acidic residues" evidence="8">
    <location>
        <begin position="132"/>
        <end position="146"/>
    </location>
</feature>
<dbReference type="OrthoDB" id="1727884at2759"/>
<gene>
    <name evidence="10" type="ORF">BOX15_Mlig000881g6</name>
</gene>
<reference evidence="10 11" key="1">
    <citation type="submission" date="2017-06" db="EMBL/GenBank/DDBJ databases">
        <title>A platform for efficient transgenesis in Macrostomum lignano, a flatworm model organism for stem cell research.</title>
        <authorList>
            <person name="Berezikov E."/>
        </authorList>
    </citation>
    <scope>NUCLEOTIDE SEQUENCE [LARGE SCALE GENOMIC DNA]</scope>
    <source>
        <strain evidence="10">DV1</strain>
        <tissue evidence="10">Whole organism</tissue>
    </source>
</reference>
<dbReference type="PANTHER" id="PTHR43134:SF1">
    <property type="entry name" value="SIGNAL RECOGNITION PARTICLE RECEPTOR SUBUNIT ALPHA"/>
    <property type="match status" value="1"/>
</dbReference>
<dbReference type="SUPFAM" id="SSF52540">
    <property type="entry name" value="P-loop containing nucleoside triphosphate hydrolases"/>
    <property type="match status" value="1"/>
</dbReference>
<dbReference type="Proteomes" id="UP000215902">
    <property type="component" value="Unassembled WGS sequence"/>
</dbReference>
<dbReference type="SUPFAM" id="SSF47364">
    <property type="entry name" value="Domain of the SRP/SRP receptor G-proteins"/>
    <property type="match status" value="1"/>
</dbReference>
<dbReference type="InterPro" id="IPR036225">
    <property type="entry name" value="SRP/SRP_N"/>
</dbReference>
<evidence type="ECO:0000256" key="1">
    <source>
        <dbReference type="ARBA" id="ARBA00004397"/>
    </source>
</evidence>
<dbReference type="SMART" id="SM00382">
    <property type="entry name" value="AAA"/>
    <property type="match status" value="1"/>
</dbReference>
<dbReference type="AlphaFoldDB" id="A0A267E2M3"/>
<name>A0A267E2M3_9PLAT</name>
<dbReference type="InterPro" id="IPR027417">
    <property type="entry name" value="P-loop_NTPase"/>
</dbReference>
<dbReference type="Pfam" id="PF00448">
    <property type="entry name" value="SRP54"/>
    <property type="match status" value="1"/>
</dbReference>
<dbReference type="GO" id="GO:0003924">
    <property type="term" value="F:GTPase activity"/>
    <property type="evidence" value="ECO:0007669"/>
    <property type="project" value="InterPro"/>
</dbReference>
<dbReference type="GO" id="GO:0006614">
    <property type="term" value="P:SRP-dependent cotranslational protein targeting to membrane"/>
    <property type="evidence" value="ECO:0007669"/>
    <property type="project" value="InterPro"/>
</dbReference>
<organism evidence="10 11">
    <name type="scientific">Macrostomum lignano</name>
    <dbReference type="NCBI Taxonomy" id="282301"/>
    <lineage>
        <taxon>Eukaryota</taxon>
        <taxon>Metazoa</taxon>
        <taxon>Spiralia</taxon>
        <taxon>Lophotrochozoa</taxon>
        <taxon>Platyhelminthes</taxon>
        <taxon>Rhabditophora</taxon>
        <taxon>Macrostomorpha</taxon>
        <taxon>Macrostomida</taxon>
        <taxon>Macrostomidae</taxon>
        <taxon>Macrostomum</taxon>
    </lineage>
</organism>
<sequence>MLDFFTIFSRGGLVLWCFPSTSTLFTSSVNALIRSVLLQERGGGGDAFCHESLALRHRLDNEYELVFVVCYQKVLQLNYVDKFLDDIHREFRDKYKNELTSGQFAAGFDDFQSVYAQVLQASESAARANAKRPKEMRTYVESEKSKKTVSSMIVGAEQPAAASSATKSAPGAKSAKNGASAKAPAKAKPAAPAAESKKPTEAPPAAAGSNGQLDEETRLRNLERLAAKKLGGKASKQPSPTAVPSTGSETGSGKRVKQKTVWAGSKLSRAEMEALDRSDDKPTGPNGASDAGEAAADPALIKQKRDMIGDLKELSVQPVDSADAGDDDSDSDGAADAGNAAPAAGGKSGGGGLFGMFRGLVGSKTLNREDLAPVLDKMRDHLVAKNVAAEIAGKLCDSVAARLEGRTVGAFSTVASTVRSAMTDACLQILSPRRRVDILRDALDAKARGRPYSIVMCGVNGVGKSTNLAKIAFWLIANGCRVLIAACDTFRSGAVEQLRTHVRRLAAAYPPESDGSSYVELYEKGYGKDPAGVAMEALRYASTKRFNVCLIDTAGRMQDNEPLMRALAKLVSVNEPDLVLFVGEALVGNEAVDQLVKFNQSLADMSQSEQPHTIDGIVLTKFDTVDDQVGAAISMTYITGQPIVFVGTGQTYTDLKALSASAVVNTLLR</sequence>
<keyword evidence="7" id="KW-0675">Receptor</keyword>
<feature type="region of interest" description="Disordered" evidence="8">
    <location>
        <begin position="229"/>
        <end position="298"/>
    </location>
</feature>
<evidence type="ECO:0000256" key="5">
    <source>
        <dbReference type="ARBA" id="ARBA00023134"/>
    </source>
</evidence>
<dbReference type="InterPro" id="IPR007222">
    <property type="entry name" value="Sig_recog_particle_rcpt_asu_N"/>
</dbReference>
<protein>
    <recommendedName>
        <fullName evidence="9">SRP54-type proteins GTP-binding domain-containing protein</fullName>
    </recommendedName>
</protein>
<keyword evidence="4" id="KW-0256">Endoplasmic reticulum</keyword>
<dbReference type="Pfam" id="PF04086">
    <property type="entry name" value="SRP-alpha_N"/>
    <property type="match status" value="1"/>
</dbReference>